<proteinExistence type="predicted"/>
<sequence>MTAFGPLGGPDQQGAGRVAPGPPHGATGIEGLPDSFLRALSSLRQAAPRPEASVQEVPAPSKLAPFAVALRAEVHTNGGMVLGAHPVTRLRPAPEDTEVLATGRFILLHDPAGQQAWGGTFRVVIYIRAELDADMGNDPLLGSVAWTWLCDSLAQHGVEYSHAGGTATRILSESFGSMENRLPSNDVELRASWSPTGIGFGSHLQAWADMVCSFAGLPPLPDGVIALPHIRRS</sequence>
<name>A0A2T0YSN6_9MICC</name>
<keyword evidence="3" id="KW-1185">Reference proteome</keyword>
<evidence type="ECO:0008006" key="4">
    <source>
        <dbReference type="Google" id="ProtNLM"/>
    </source>
</evidence>
<reference evidence="2 3" key="1">
    <citation type="submission" date="2018-03" db="EMBL/GenBank/DDBJ databases">
        <title>Comparative analysis of microorganisms from saline springs in Andes Mountain Range, Colombia.</title>
        <authorList>
            <person name="Rubin E."/>
        </authorList>
    </citation>
    <scope>NUCLEOTIDE SEQUENCE [LARGE SCALE GENOMIC DNA]</scope>
    <source>
        <strain evidence="2 3">CG 35</strain>
    </source>
</reference>
<protein>
    <recommendedName>
        <fullName evidence="4">DUF3000 family protein</fullName>
    </recommendedName>
</protein>
<dbReference type="InterPro" id="IPR021555">
    <property type="entry name" value="DUF3000"/>
</dbReference>
<gene>
    <name evidence="2" type="ORF">BCL67_101107</name>
</gene>
<organism evidence="2 3">
    <name type="scientific">Nesterenkonia sandarakina</name>
    <dbReference type="NCBI Taxonomy" id="272918"/>
    <lineage>
        <taxon>Bacteria</taxon>
        <taxon>Bacillati</taxon>
        <taxon>Actinomycetota</taxon>
        <taxon>Actinomycetes</taxon>
        <taxon>Micrococcales</taxon>
        <taxon>Micrococcaceae</taxon>
        <taxon>Nesterenkonia</taxon>
    </lineage>
</organism>
<evidence type="ECO:0000313" key="2">
    <source>
        <dbReference type="EMBL" id="PRZ18799.1"/>
    </source>
</evidence>
<dbReference type="RefSeq" id="WP_308737933.1">
    <property type="nucleotide sequence ID" value="NZ_PVTY01000001.1"/>
</dbReference>
<evidence type="ECO:0000313" key="3">
    <source>
        <dbReference type="Proteomes" id="UP000238217"/>
    </source>
</evidence>
<accession>A0A2T0YSN6</accession>
<comment type="caution">
    <text evidence="2">The sequence shown here is derived from an EMBL/GenBank/DDBJ whole genome shotgun (WGS) entry which is preliminary data.</text>
</comment>
<dbReference type="Pfam" id="PF11452">
    <property type="entry name" value="DUF3000"/>
    <property type="match status" value="1"/>
</dbReference>
<dbReference type="EMBL" id="PVTY01000001">
    <property type="protein sequence ID" value="PRZ18799.1"/>
    <property type="molecule type" value="Genomic_DNA"/>
</dbReference>
<dbReference type="AlphaFoldDB" id="A0A2T0YSN6"/>
<feature type="region of interest" description="Disordered" evidence="1">
    <location>
        <begin position="1"/>
        <end position="31"/>
    </location>
</feature>
<evidence type="ECO:0000256" key="1">
    <source>
        <dbReference type="SAM" id="MobiDB-lite"/>
    </source>
</evidence>
<dbReference type="Proteomes" id="UP000238217">
    <property type="component" value="Unassembled WGS sequence"/>
</dbReference>